<protein>
    <submittedName>
        <fullName evidence="1">Uncharacterized protein</fullName>
    </submittedName>
</protein>
<reference evidence="1" key="1">
    <citation type="submission" date="2015-07" db="EMBL/GenBank/DDBJ databases">
        <title>MeaNS - Measles Nucleotide Surveillance Program.</title>
        <authorList>
            <person name="Tran T."/>
            <person name="Druce J."/>
        </authorList>
    </citation>
    <scope>NUCLEOTIDE SEQUENCE</scope>
    <source>
        <strain evidence="1">UCB-OBI-ISO-001</strain>
        <tissue evidence="1">Gonad</tissue>
    </source>
</reference>
<dbReference type="EMBL" id="KQ420117">
    <property type="protein sequence ID" value="KOF81266.1"/>
    <property type="molecule type" value="Genomic_DNA"/>
</dbReference>
<organism evidence="1">
    <name type="scientific">Octopus bimaculoides</name>
    <name type="common">California two-spotted octopus</name>
    <dbReference type="NCBI Taxonomy" id="37653"/>
    <lineage>
        <taxon>Eukaryota</taxon>
        <taxon>Metazoa</taxon>
        <taxon>Spiralia</taxon>
        <taxon>Lophotrochozoa</taxon>
        <taxon>Mollusca</taxon>
        <taxon>Cephalopoda</taxon>
        <taxon>Coleoidea</taxon>
        <taxon>Octopodiformes</taxon>
        <taxon>Octopoda</taxon>
        <taxon>Incirrata</taxon>
        <taxon>Octopodidae</taxon>
        <taxon>Octopus</taxon>
    </lineage>
</organism>
<dbReference type="AlphaFoldDB" id="A0A0L8GW36"/>
<proteinExistence type="predicted"/>
<evidence type="ECO:0000313" key="1">
    <source>
        <dbReference type="EMBL" id="KOF81266.1"/>
    </source>
</evidence>
<gene>
    <name evidence="1" type="ORF">OCBIM_22026796mg</name>
</gene>
<sequence length="72" mass="8234">MAKAEMRPKKFRKRSNKREQLIIHNRACVDAFCVVMVKVNPLTTKSHISFFFIQSLICIFSSGSDDGSPMKL</sequence>
<name>A0A0L8GW36_OCTBM</name>
<accession>A0A0L8GW36</accession>